<dbReference type="EMBL" id="JAGETN010000002">
    <property type="protein sequence ID" value="MBO2025359.1"/>
    <property type="molecule type" value="Genomic_DNA"/>
</dbReference>
<name>A0A939NR48_KLEPN</name>
<dbReference type="Proteomes" id="UP000664267">
    <property type="component" value="Unassembled WGS sequence"/>
</dbReference>
<evidence type="ECO:0000313" key="1">
    <source>
        <dbReference type="EMBL" id="MBO2025359.1"/>
    </source>
</evidence>
<organism evidence="1 2">
    <name type="scientific">Klebsiella pneumoniae</name>
    <dbReference type="NCBI Taxonomy" id="573"/>
    <lineage>
        <taxon>Bacteria</taxon>
        <taxon>Pseudomonadati</taxon>
        <taxon>Pseudomonadota</taxon>
        <taxon>Gammaproteobacteria</taxon>
        <taxon>Enterobacterales</taxon>
        <taxon>Enterobacteriaceae</taxon>
        <taxon>Klebsiella/Raoultella group</taxon>
        <taxon>Klebsiella</taxon>
        <taxon>Klebsiella pneumoniae complex</taxon>
    </lineage>
</organism>
<sequence>MKRLTIGSTVKTLPAQTIFIPPTRPPARYWLKSPPAAKPKSAVAAAEAFPKWANLPMKERARLMRRPGI</sequence>
<protein>
    <submittedName>
        <fullName evidence="1">Uncharacterized protein</fullName>
    </submittedName>
</protein>
<dbReference type="AlphaFoldDB" id="A0A939NR48"/>
<gene>
    <name evidence="1" type="ORF">J4733_01825</name>
</gene>
<reference evidence="1" key="1">
    <citation type="submission" date="2021-03" db="EMBL/GenBank/DDBJ databases">
        <title>Molecular epidemiology and mechanisms of colistin and carbapenem resistance in Enterobacteriaceae from clinical isolates, the environment and porcine samples in Pretoria, South Africa.</title>
        <authorList>
            <person name="Bogoshi D."/>
            <person name="Mbelle N.M."/>
            <person name="Naidoo V."/>
            <person name="Osei Sekyere J."/>
        </authorList>
    </citation>
    <scope>NUCLEOTIDE SEQUENCE</scope>
    <source>
        <strain evidence="1">C029</strain>
    </source>
</reference>
<comment type="caution">
    <text evidence="1">The sequence shown here is derived from an EMBL/GenBank/DDBJ whole genome shotgun (WGS) entry which is preliminary data.</text>
</comment>
<evidence type="ECO:0000313" key="2">
    <source>
        <dbReference type="Proteomes" id="UP000664267"/>
    </source>
</evidence>
<accession>A0A939NR48</accession>
<proteinExistence type="predicted"/>